<organism evidence="1 2">
    <name type="scientific">Laodelphax striatellus</name>
    <name type="common">Small brown planthopper</name>
    <name type="synonym">Delphax striatella</name>
    <dbReference type="NCBI Taxonomy" id="195883"/>
    <lineage>
        <taxon>Eukaryota</taxon>
        <taxon>Metazoa</taxon>
        <taxon>Ecdysozoa</taxon>
        <taxon>Arthropoda</taxon>
        <taxon>Hexapoda</taxon>
        <taxon>Insecta</taxon>
        <taxon>Pterygota</taxon>
        <taxon>Neoptera</taxon>
        <taxon>Paraneoptera</taxon>
        <taxon>Hemiptera</taxon>
        <taxon>Auchenorrhyncha</taxon>
        <taxon>Fulgoroidea</taxon>
        <taxon>Delphacidae</taxon>
        <taxon>Criomorphinae</taxon>
        <taxon>Laodelphax</taxon>
    </lineage>
</organism>
<evidence type="ECO:0000313" key="1">
    <source>
        <dbReference type="EMBL" id="RZF43819.1"/>
    </source>
</evidence>
<sequence length="153" mass="17548">MGLQGLVSIGCGTGLLEWLLMMATGLKVIGLERDRLYWSSKPNFKPFLQHLYPEDSNFVECCTSDKYALAFCYFNYREAFDEYVDNYKGTCVIIIGPGEGRGTHTDPEPFNPKFRSERWRLKESQEICGTKDYIAVYARPSCSEQHESCLMLN</sequence>
<gene>
    <name evidence="1" type="ORF">LSTR_LSTR006360</name>
</gene>
<accession>A0A482XEF4</accession>
<evidence type="ECO:0000313" key="2">
    <source>
        <dbReference type="Proteomes" id="UP000291343"/>
    </source>
</evidence>
<dbReference type="EMBL" id="QKKF02012197">
    <property type="protein sequence ID" value="RZF43819.1"/>
    <property type="molecule type" value="Genomic_DNA"/>
</dbReference>
<protein>
    <submittedName>
        <fullName evidence="1">Uncharacterized protein</fullName>
    </submittedName>
</protein>
<dbReference type="OrthoDB" id="6375980at2759"/>
<dbReference type="STRING" id="195883.A0A482XEF4"/>
<keyword evidence="2" id="KW-1185">Reference proteome</keyword>
<name>A0A482XEF4_LAOST</name>
<proteinExistence type="predicted"/>
<dbReference type="Proteomes" id="UP000291343">
    <property type="component" value="Unassembled WGS sequence"/>
</dbReference>
<dbReference type="AlphaFoldDB" id="A0A482XEF4"/>
<comment type="caution">
    <text evidence="1">The sequence shown here is derived from an EMBL/GenBank/DDBJ whole genome shotgun (WGS) entry which is preliminary data.</text>
</comment>
<dbReference type="InParanoid" id="A0A482XEF4"/>
<reference evidence="1 2" key="1">
    <citation type="journal article" date="2017" name="Gigascience">
        <title>Genome sequence of the small brown planthopper, Laodelphax striatellus.</title>
        <authorList>
            <person name="Zhu J."/>
            <person name="Jiang F."/>
            <person name="Wang X."/>
            <person name="Yang P."/>
            <person name="Bao Y."/>
            <person name="Zhao W."/>
            <person name="Wang W."/>
            <person name="Lu H."/>
            <person name="Wang Q."/>
            <person name="Cui N."/>
            <person name="Li J."/>
            <person name="Chen X."/>
            <person name="Luo L."/>
            <person name="Yu J."/>
            <person name="Kang L."/>
            <person name="Cui F."/>
        </authorList>
    </citation>
    <scope>NUCLEOTIDE SEQUENCE [LARGE SCALE GENOMIC DNA]</scope>
    <source>
        <strain evidence="1">Lst14</strain>
    </source>
</reference>